<feature type="transmembrane region" description="Helical" evidence="8">
    <location>
        <begin position="5"/>
        <end position="22"/>
    </location>
</feature>
<keyword evidence="5" id="KW-0808">Transferase</keyword>
<dbReference type="AlphaFoldDB" id="A0A6J4SH02"/>
<dbReference type="PROSITE" id="PS50109">
    <property type="entry name" value="HIS_KIN"/>
    <property type="match status" value="1"/>
</dbReference>
<dbReference type="GO" id="GO:0000155">
    <property type="term" value="F:phosphorelay sensor kinase activity"/>
    <property type="evidence" value="ECO:0007669"/>
    <property type="project" value="InterPro"/>
</dbReference>
<dbReference type="InterPro" id="IPR036890">
    <property type="entry name" value="HATPase_C_sf"/>
</dbReference>
<dbReference type="GO" id="GO:0005886">
    <property type="term" value="C:plasma membrane"/>
    <property type="evidence" value="ECO:0007669"/>
    <property type="project" value="UniProtKB-SubCell"/>
</dbReference>
<evidence type="ECO:0000256" key="3">
    <source>
        <dbReference type="ARBA" id="ARBA00012438"/>
    </source>
</evidence>
<evidence type="ECO:0000256" key="6">
    <source>
        <dbReference type="ARBA" id="ARBA00022777"/>
    </source>
</evidence>
<dbReference type="Gene3D" id="1.10.287.130">
    <property type="match status" value="1"/>
</dbReference>
<protein>
    <recommendedName>
        <fullName evidence="3">histidine kinase</fullName>
        <ecNumber evidence="3">2.7.13.3</ecNumber>
    </recommendedName>
</protein>
<dbReference type="Gene3D" id="3.30.565.10">
    <property type="entry name" value="Histidine kinase-like ATPase, C-terminal domain"/>
    <property type="match status" value="1"/>
</dbReference>
<dbReference type="SMART" id="SM00388">
    <property type="entry name" value="HisKA"/>
    <property type="match status" value="1"/>
</dbReference>
<keyword evidence="7" id="KW-0902">Two-component regulatory system</keyword>
<comment type="catalytic activity">
    <reaction evidence="1">
        <text>ATP + protein L-histidine = ADP + protein N-phospho-L-histidine.</text>
        <dbReference type="EC" id="2.7.13.3"/>
    </reaction>
</comment>
<feature type="transmembrane region" description="Helical" evidence="8">
    <location>
        <begin position="28"/>
        <end position="48"/>
    </location>
</feature>
<dbReference type="CDD" id="cd00075">
    <property type="entry name" value="HATPase"/>
    <property type="match status" value="1"/>
</dbReference>
<organism evidence="10">
    <name type="scientific">uncultured Solirubrobacteraceae bacterium</name>
    <dbReference type="NCBI Taxonomy" id="1162706"/>
    <lineage>
        <taxon>Bacteria</taxon>
        <taxon>Bacillati</taxon>
        <taxon>Actinomycetota</taxon>
        <taxon>Thermoleophilia</taxon>
        <taxon>Solirubrobacterales</taxon>
        <taxon>Solirubrobacteraceae</taxon>
        <taxon>environmental samples</taxon>
    </lineage>
</organism>
<keyword evidence="8" id="KW-0472">Membrane</keyword>
<dbReference type="PRINTS" id="PR00344">
    <property type="entry name" value="BCTRLSENSOR"/>
</dbReference>
<evidence type="ECO:0000256" key="1">
    <source>
        <dbReference type="ARBA" id="ARBA00000085"/>
    </source>
</evidence>
<dbReference type="InterPro" id="IPR036097">
    <property type="entry name" value="HisK_dim/P_sf"/>
</dbReference>
<dbReference type="InterPro" id="IPR004358">
    <property type="entry name" value="Sig_transdc_His_kin-like_C"/>
</dbReference>
<name>A0A6J4SH02_9ACTN</name>
<sequence>MRSSLVLTGVVLSGGVFIALLYDVRGGVITAVTLACVGAGTLAAQALASRRRAWLGSLRAQFALIAGLAVGQMLLAITAGASLMFLSTHDAVVVCVLAAGAGVLALEAARRLSGAVVGDIEVVRDALQELGDSGTTSDAAVDPARRPDDEIAELADALTATAERLSGERAARDAADTARRDLVAAVSHDLRTPLTSLRLLTQALHDFDADADQRQQDLRGIATHLAALSALIDDLFELSRLEAGDISWSLEQVRLGELVNETVSALRIEAEREAIAVRAEVPPDLPPARANAEKLQRVLFNLIQNAIRHTPADGSVTVRASLISDEVEIEVADTGSGIGLPERQRVFEAFYRGGSAAARPQGGAGLGLAISRAIVEAHGGRMWIADSSIGAHVRFTIPIASW</sequence>
<evidence type="ECO:0000256" key="7">
    <source>
        <dbReference type="ARBA" id="ARBA00023012"/>
    </source>
</evidence>
<reference evidence="10" key="1">
    <citation type="submission" date="2020-02" db="EMBL/GenBank/DDBJ databases">
        <authorList>
            <person name="Meier V. D."/>
        </authorList>
    </citation>
    <scope>NUCLEOTIDE SEQUENCE</scope>
    <source>
        <strain evidence="10">AVDCRST_MAG38</strain>
    </source>
</reference>
<evidence type="ECO:0000313" key="10">
    <source>
        <dbReference type="EMBL" id="CAA9491447.1"/>
    </source>
</evidence>
<dbReference type="SMART" id="SM00387">
    <property type="entry name" value="HATPase_c"/>
    <property type="match status" value="1"/>
</dbReference>
<keyword evidence="6" id="KW-0418">Kinase</keyword>
<evidence type="ECO:0000256" key="4">
    <source>
        <dbReference type="ARBA" id="ARBA00022553"/>
    </source>
</evidence>
<comment type="subcellular location">
    <subcellularLocation>
        <location evidence="2">Cell membrane</location>
    </subcellularLocation>
</comment>
<dbReference type="PANTHER" id="PTHR43711:SF1">
    <property type="entry name" value="HISTIDINE KINASE 1"/>
    <property type="match status" value="1"/>
</dbReference>
<accession>A0A6J4SH02</accession>
<evidence type="ECO:0000256" key="5">
    <source>
        <dbReference type="ARBA" id="ARBA00022679"/>
    </source>
</evidence>
<dbReference type="EMBL" id="CADCVJ010000221">
    <property type="protein sequence ID" value="CAA9491447.1"/>
    <property type="molecule type" value="Genomic_DNA"/>
</dbReference>
<feature type="transmembrane region" description="Helical" evidence="8">
    <location>
        <begin position="60"/>
        <end position="85"/>
    </location>
</feature>
<dbReference type="EC" id="2.7.13.3" evidence="3"/>
<dbReference type="SUPFAM" id="SSF47384">
    <property type="entry name" value="Homodimeric domain of signal transducing histidine kinase"/>
    <property type="match status" value="1"/>
</dbReference>
<dbReference type="InterPro" id="IPR003594">
    <property type="entry name" value="HATPase_dom"/>
</dbReference>
<feature type="domain" description="Histidine kinase" evidence="9">
    <location>
        <begin position="185"/>
        <end position="401"/>
    </location>
</feature>
<dbReference type="PANTHER" id="PTHR43711">
    <property type="entry name" value="TWO-COMPONENT HISTIDINE KINASE"/>
    <property type="match status" value="1"/>
</dbReference>
<keyword evidence="8" id="KW-0812">Transmembrane</keyword>
<dbReference type="InterPro" id="IPR003661">
    <property type="entry name" value="HisK_dim/P_dom"/>
</dbReference>
<dbReference type="Pfam" id="PF02518">
    <property type="entry name" value="HATPase_c"/>
    <property type="match status" value="1"/>
</dbReference>
<dbReference type="InterPro" id="IPR050736">
    <property type="entry name" value="Sensor_HK_Regulatory"/>
</dbReference>
<dbReference type="FunFam" id="3.30.565.10:FF:000006">
    <property type="entry name" value="Sensor histidine kinase WalK"/>
    <property type="match status" value="1"/>
</dbReference>
<proteinExistence type="predicted"/>
<dbReference type="SUPFAM" id="SSF55874">
    <property type="entry name" value="ATPase domain of HSP90 chaperone/DNA topoisomerase II/histidine kinase"/>
    <property type="match status" value="1"/>
</dbReference>
<evidence type="ECO:0000259" key="9">
    <source>
        <dbReference type="PROSITE" id="PS50109"/>
    </source>
</evidence>
<gene>
    <name evidence="10" type="ORF">AVDCRST_MAG38-2654</name>
</gene>
<dbReference type="Pfam" id="PF00512">
    <property type="entry name" value="HisKA"/>
    <property type="match status" value="1"/>
</dbReference>
<dbReference type="CDD" id="cd00082">
    <property type="entry name" value="HisKA"/>
    <property type="match status" value="1"/>
</dbReference>
<evidence type="ECO:0000256" key="2">
    <source>
        <dbReference type="ARBA" id="ARBA00004236"/>
    </source>
</evidence>
<dbReference type="InterPro" id="IPR005467">
    <property type="entry name" value="His_kinase_dom"/>
</dbReference>
<evidence type="ECO:0000256" key="8">
    <source>
        <dbReference type="SAM" id="Phobius"/>
    </source>
</evidence>
<keyword evidence="8" id="KW-1133">Transmembrane helix</keyword>
<keyword evidence="4" id="KW-0597">Phosphoprotein</keyword>